<feature type="signal peptide" evidence="2">
    <location>
        <begin position="1"/>
        <end position="24"/>
    </location>
</feature>
<evidence type="ECO:0000313" key="4">
    <source>
        <dbReference type="Proteomes" id="UP000218334"/>
    </source>
</evidence>
<name>A0A2H3BQG8_9AGAR</name>
<feature type="chain" id="PRO_5013796432" description="Extracellular membrane protein CFEM domain-containing protein" evidence="2">
    <location>
        <begin position="25"/>
        <end position="256"/>
    </location>
</feature>
<keyword evidence="2" id="KW-0732">Signal</keyword>
<dbReference type="Proteomes" id="UP000218334">
    <property type="component" value="Unassembled WGS sequence"/>
</dbReference>
<dbReference type="AlphaFoldDB" id="A0A2H3BQG8"/>
<reference evidence="4" key="1">
    <citation type="journal article" date="2017" name="Nat. Ecol. Evol.">
        <title>Genome expansion and lineage-specific genetic innovations in the forest pathogenic fungi Armillaria.</title>
        <authorList>
            <person name="Sipos G."/>
            <person name="Prasanna A.N."/>
            <person name="Walter M.C."/>
            <person name="O'Connor E."/>
            <person name="Balint B."/>
            <person name="Krizsan K."/>
            <person name="Kiss B."/>
            <person name="Hess J."/>
            <person name="Varga T."/>
            <person name="Slot J."/>
            <person name="Riley R."/>
            <person name="Boka B."/>
            <person name="Rigling D."/>
            <person name="Barry K."/>
            <person name="Lee J."/>
            <person name="Mihaltcheva S."/>
            <person name="LaButti K."/>
            <person name="Lipzen A."/>
            <person name="Waldron R."/>
            <person name="Moloney N.M."/>
            <person name="Sperisen C."/>
            <person name="Kredics L."/>
            <person name="Vagvoelgyi C."/>
            <person name="Patrignani A."/>
            <person name="Fitzpatrick D."/>
            <person name="Nagy I."/>
            <person name="Doyle S."/>
            <person name="Anderson J.B."/>
            <person name="Grigoriev I.V."/>
            <person name="Gueldener U."/>
            <person name="Muensterkoetter M."/>
            <person name="Nagy L.G."/>
        </authorList>
    </citation>
    <scope>NUCLEOTIDE SEQUENCE [LARGE SCALE GENOMIC DNA]</scope>
    <source>
        <strain evidence="4">28-4</strain>
    </source>
</reference>
<evidence type="ECO:0000313" key="3">
    <source>
        <dbReference type="EMBL" id="PBK73115.1"/>
    </source>
</evidence>
<dbReference type="EMBL" id="KZ293421">
    <property type="protein sequence ID" value="PBK73115.1"/>
    <property type="molecule type" value="Genomic_DNA"/>
</dbReference>
<protein>
    <recommendedName>
        <fullName evidence="5">Extracellular membrane protein CFEM domain-containing protein</fullName>
    </recommendedName>
</protein>
<evidence type="ECO:0008006" key="5">
    <source>
        <dbReference type="Google" id="ProtNLM"/>
    </source>
</evidence>
<feature type="compositionally biased region" description="Low complexity" evidence="1">
    <location>
        <begin position="131"/>
        <end position="144"/>
    </location>
</feature>
<sequence length="256" mass="26001">MSVMTLSKFLFLLLGVQLQTYVAALDPRSLSWSRAIHFASRQVSGIPSQCQTPCSAASDLVNADCTPTQCCTSSFENSYVSCIECVGSAANVTDYSQFQTIVDQLVVLCSANGIAIPKMTFPGQDPNRQLSTSAIPSSTSSAASGTGGGSSTSISHSTISETSVITTITSQTSASTSISSISRSTITSIAPASSTSVTERSSAPASASTTPASSASTTPAAPGTAPAPAGTADSAVAMESNMLWMVPALVAFFFSA</sequence>
<organism evidence="3 4">
    <name type="scientific">Armillaria solidipes</name>
    <dbReference type="NCBI Taxonomy" id="1076256"/>
    <lineage>
        <taxon>Eukaryota</taxon>
        <taxon>Fungi</taxon>
        <taxon>Dikarya</taxon>
        <taxon>Basidiomycota</taxon>
        <taxon>Agaricomycotina</taxon>
        <taxon>Agaricomycetes</taxon>
        <taxon>Agaricomycetidae</taxon>
        <taxon>Agaricales</taxon>
        <taxon>Marasmiineae</taxon>
        <taxon>Physalacriaceae</taxon>
        <taxon>Armillaria</taxon>
    </lineage>
</organism>
<proteinExistence type="predicted"/>
<gene>
    <name evidence="3" type="ORF">ARMSODRAFT_715944</name>
</gene>
<accession>A0A2H3BQG8</accession>
<feature type="region of interest" description="Disordered" evidence="1">
    <location>
        <begin position="189"/>
        <end position="231"/>
    </location>
</feature>
<evidence type="ECO:0000256" key="2">
    <source>
        <dbReference type="SAM" id="SignalP"/>
    </source>
</evidence>
<feature type="region of interest" description="Disordered" evidence="1">
    <location>
        <begin position="120"/>
        <end position="155"/>
    </location>
</feature>
<keyword evidence="4" id="KW-1185">Reference proteome</keyword>
<evidence type="ECO:0000256" key="1">
    <source>
        <dbReference type="SAM" id="MobiDB-lite"/>
    </source>
</evidence>